<name>A0A285VB93_9GAMM</name>
<dbReference type="PANTHER" id="PTHR47371:SF3">
    <property type="entry name" value="PHOSPHOGLYCEROL TRANSFERASE I"/>
    <property type="match status" value="1"/>
</dbReference>
<keyword evidence="5 6" id="KW-0472">Membrane</keyword>
<gene>
    <name evidence="8" type="ORF">SAMN05421509_101277</name>
</gene>
<dbReference type="PANTHER" id="PTHR47371">
    <property type="entry name" value="LIPOTEICHOIC ACID SYNTHASE"/>
    <property type="match status" value="1"/>
</dbReference>
<dbReference type="GO" id="GO:0005886">
    <property type="term" value="C:plasma membrane"/>
    <property type="evidence" value="ECO:0007669"/>
    <property type="project" value="UniProtKB-SubCell"/>
</dbReference>
<keyword evidence="2" id="KW-1003">Cell membrane</keyword>
<evidence type="ECO:0000256" key="2">
    <source>
        <dbReference type="ARBA" id="ARBA00022475"/>
    </source>
</evidence>
<accession>A0A285VB93</accession>
<dbReference type="Gene3D" id="3.40.720.10">
    <property type="entry name" value="Alkaline Phosphatase, subunit A"/>
    <property type="match status" value="1"/>
</dbReference>
<feature type="domain" description="Sulfatase N-terminal" evidence="7">
    <location>
        <begin position="189"/>
        <end position="475"/>
    </location>
</feature>
<keyword evidence="8" id="KW-0808">Transferase</keyword>
<dbReference type="AlphaFoldDB" id="A0A285VB93"/>
<evidence type="ECO:0000256" key="5">
    <source>
        <dbReference type="ARBA" id="ARBA00023136"/>
    </source>
</evidence>
<organism evidence="8 9">
    <name type="scientific">Chromohalobacter canadensis</name>
    <dbReference type="NCBI Taxonomy" id="141389"/>
    <lineage>
        <taxon>Bacteria</taxon>
        <taxon>Pseudomonadati</taxon>
        <taxon>Pseudomonadota</taxon>
        <taxon>Gammaproteobacteria</taxon>
        <taxon>Oceanospirillales</taxon>
        <taxon>Halomonadaceae</taxon>
        <taxon>Chromohalobacter</taxon>
    </lineage>
</organism>
<dbReference type="Pfam" id="PF00884">
    <property type="entry name" value="Sulfatase"/>
    <property type="match status" value="1"/>
</dbReference>
<feature type="transmembrane region" description="Helical" evidence="6">
    <location>
        <begin position="143"/>
        <end position="159"/>
    </location>
</feature>
<evidence type="ECO:0000256" key="3">
    <source>
        <dbReference type="ARBA" id="ARBA00022692"/>
    </source>
</evidence>
<dbReference type="CDD" id="cd16015">
    <property type="entry name" value="LTA_synthase"/>
    <property type="match status" value="1"/>
</dbReference>
<evidence type="ECO:0000256" key="1">
    <source>
        <dbReference type="ARBA" id="ARBA00004651"/>
    </source>
</evidence>
<evidence type="ECO:0000256" key="4">
    <source>
        <dbReference type="ARBA" id="ARBA00022989"/>
    </source>
</evidence>
<evidence type="ECO:0000313" key="8">
    <source>
        <dbReference type="EMBL" id="SOC51385.1"/>
    </source>
</evidence>
<dbReference type="InterPro" id="IPR000917">
    <property type="entry name" value="Sulfatase_N"/>
</dbReference>
<feature type="transmembrane region" description="Helical" evidence="6">
    <location>
        <begin position="110"/>
        <end position="131"/>
    </location>
</feature>
<feature type="transmembrane region" description="Helical" evidence="6">
    <location>
        <begin position="7"/>
        <end position="25"/>
    </location>
</feature>
<protein>
    <submittedName>
        <fullName evidence="8">Phosphoglycerol transferase</fullName>
    </submittedName>
</protein>
<feature type="transmembrane region" description="Helical" evidence="6">
    <location>
        <begin position="64"/>
        <end position="81"/>
    </location>
</feature>
<dbReference type="Proteomes" id="UP000219023">
    <property type="component" value="Unassembled WGS sequence"/>
</dbReference>
<dbReference type="InterPro" id="IPR050448">
    <property type="entry name" value="OpgB/LTA_synthase_biosynth"/>
</dbReference>
<evidence type="ECO:0000259" key="7">
    <source>
        <dbReference type="Pfam" id="PF00884"/>
    </source>
</evidence>
<dbReference type="InterPro" id="IPR017850">
    <property type="entry name" value="Alkaline_phosphatase_core_sf"/>
</dbReference>
<evidence type="ECO:0000313" key="9">
    <source>
        <dbReference type="Proteomes" id="UP000219023"/>
    </source>
</evidence>
<dbReference type="EMBL" id="OBQJ01000001">
    <property type="protein sequence ID" value="SOC51385.1"/>
    <property type="molecule type" value="Genomic_DNA"/>
</dbReference>
<evidence type="ECO:0000256" key="6">
    <source>
        <dbReference type="SAM" id="Phobius"/>
    </source>
</evidence>
<sequence>MMKLPAAALRWSVLTYLGLCLGYLFTTLTVISHWFLFPVAAVWVAIAWYFRWGHPAQRTSTRRVLPWSSVPLALWWVYLYLDDSFGKVDLGAIIFHLQAGMTEHGGVSRIFAAFIFTFCCILMLMAFTWLVRADHRWRLWERVGALFLLAFNPLLFGLSQRGASVVTEGDWLRDHYRVPSIASEPQTRPNLIYLYLESTERTYADRDTFGDAYEDLAALGKRGTVFEGLKQLDNTGWTTAGMVATQCGVPLIPAGLKHDNQFEPLDEVLPHTRCLGDLLDARGYDLTYMGGASTRFAGKKVFYEGHGFDRALGRDELEDQVTPPDYLNDWGLYDDTLLDMATERIRKLAENDDRQPYAMFALTLAAHPPFGNPAQACLEHQGEFDGVDILYSVKCTGWLVRRFLQRLDEEGLLDNTLVVISSDHLSMKNSEWPQLVDAKRENTFMMLGEGVPAGKRIQRRGSMVDVYPTVLETMGFTLDARAAGLGRSLFAKDPTLVEQYGLETINDHMAEEDALQTYMWKGVN</sequence>
<feature type="transmembrane region" description="Helical" evidence="6">
    <location>
        <begin position="31"/>
        <end position="52"/>
    </location>
</feature>
<keyword evidence="3 6" id="KW-0812">Transmembrane</keyword>
<dbReference type="SUPFAM" id="SSF53649">
    <property type="entry name" value="Alkaline phosphatase-like"/>
    <property type="match status" value="1"/>
</dbReference>
<dbReference type="GO" id="GO:0016740">
    <property type="term" value="F:transferase activity"/>
    <property type="evidence" value="ECO:0007669"/>
    <property type="project" value="UniProtKB-KW"/>
</dbReference>
<keyword evidence="4 6" id="KW-1133">Transmembrane helix</keyword>
<comment type="subcellular location">
    <subcellularLocation>
        <location evidence="1">Cell membrane</location>
        <topology evidence="1">Multi-pass membrane protein</topology>
    </subcellularLocation>
</comment>
<proteinExistence type="predicted"/>
<dbReference type="RefSeq" id="WP_245846291.1">
    <property type="nucleotide sequence ID" value="NZ_OBQJ01000001.1"/>
</dbReference>
<reference evidence="8 9" key="1">
    <citation type="submission" date="2017-08" db="EMBL/GenBank/DDBJ databases">
        <authorList>
            <person name="de Groot N.N."/>
        </authorList>
    </citation>
    <scope>NUCLEOTIDE SEQUENCE [LARGE SCALE GENOMIC DNA]</scope>
    <source>
        <strain evidence="8 9">USBA 855</strain>
    </source>
</reference>